<gene>
    <name evidence="2" type="ORF">ABID46_000785</name>
</gene>
<evidence type="ECO:0000313" key="2">
    <source>
        <dbReference type="EMBL" id="MET3731218.1"/>
    </source>
</evidence>
<dbReference type="Pfam" id="PF02541">
    <property type="entry name" value="Ppx-GppA"/>
    <property type="match status" value="1"/>
</dbReference>
<dbReference type="Gene3D" id="3.30.420.150">
    <property type="entry name" value="Exopolyphosphatase. Domain 2"/>
    <property type="match status" value="1"/>
</dbReference>
<feature type="domain" description="Ppx/GppA phosphatase N-terminal" evidence="1">
    <location>
        <begin position="31"/>
        <end position="287"/>
    </location>
</feature>
<name>A0ABV2LRL5_9FLAO</name>
<dbReference type="InterPro" id="IPR003695">
    <property type="entry name" value="Ppx_GppA_N"/>
</dbReference>
<dbReference type="PANTHER" id="PTHR30005">
    <property type="entry name" value="EXOPOLYPHOSPHATASE"/>
    <property type="match status" value="1"/>
</dbReference>
<comment type="caution">
    <text evidence="2">The sequence shown here is derived from an EMBL/GenBank/DDBJ whole genome shotgun (WGS) entry which is preliminary data.</text>
</comment>
<dbReference type="RefSeq" id="WP_354507271.1">
    <property type="nucleotide sequence ID" value="NZ_JBEPMO010000003.1"/>
</dbReference>
<dbReference type="CDD" id="cd24006">
    <property type="entry name" value="ASKHA_NBD_PPX_GppA"/>
    <property type="match status" value="1"/>
</dbReference>
<keyword evidence="2" id="KW-0378">Hydrolase</keyword>
<keyword evidence="3" id="KW-1185">Reference proteome</keyword>
<accession>A0ABV2LRL5</accession>
<dbReference type="EC" id="3.6.1.11" evidence="2"/>
<evidence type="ECO:0000313" key="3">
    <source>
        <dbReference type="Proteomes" id="UP001549146"/>
    </source>
</evidence>
<organism evidence="2 3">
    <name type="scientific">Moheibacter stercoris</name>
    <dbReference type="NCBI Taxonomy" id="1628251"/>
    <lineage>
        <taxon>Bacteria</taxon>
        <taxon>Pseudomonadati</taxon>
        <taxon>Bacteroidota</taxon>
        <taxon>Flavobacteriia</taxon>
        <taxon>Flavobacteriales</taxon>
        <taxon>Weeksellaceae</taxon>
        <taxon>Moheibacter</taxon>
    </lineage>
</organism>
<dbReference type="GO" id="GO:0008894">
    <property type="term" value="F:guanosine-5'-triphosphate,3'-diphosphate diphosphatase activity"/>
    <property type="evidence" value="ECO:0007669"/>
    <property type="project" value="UniProtKB-EC"/>
</dbReference>
<protein>
    <submittedName>
        <fullName evidence="2">Exopolyphosphatase/guanosine-5'-triphosphate, 3'-diphosphate pyrophosphatase</fullName>
        <ecNumber evidence="2">3.6.1.11</ecNumber>
        <ecNumber evidence="2">3.6.1.40</ecNumber>
    </submittedName>
</protein>
<dbReference type="InterPro" id="IPR043129">
    <property type="entry name" value="ATPase_NBD"/>
</dbReference>
<dbReference type="SUPFAM" id="SSF53067">
    <property type="entry name" value="Actin-like ATPase domain"/>
    <property type="match status" value="2"/>
</dbReference>
<dbReference type="PANTHER" id="PTHR30005:SF0">
    <property type="entry name" value="RETROGRADE REGULATION PROTEIN 2"/>
    <property type="match status" value="1"/>
</dbReference>
<proteinExistence type="predicted"/>
<evidence type="ECO:0000259" key="1">
    <source>
        <dbReference type="Pfam" id="PF02541"/>
    </source>
</evidence>
<dbReference type="Gene3D" id="3.30.420.40">
    <property type="match status" value="1"/>
</dbReference>
<dbReference type="GO" id="GO:0004309">
    <property type="term" value="F:exopolyphosphatase activity"/>
    <property type="evidence" value="ECO:0007669"/>
    <property type="project" value="UniProtKB-EC"/>
</dbReference>
<dbReference type="InterPro" id="IPR050273">
    <property type="entry name" value="GppA/Ppx_hydrolase"/>
</dbReference>
<dbReference type="EC" id="3.6.1.40" evidence="2"/>
<reference evidence="2 3" key="1">
    <citation type="submission" date="2024-06" db="EMBL/GenBank/DDBJ databases">
        <title>Genomic Encyclopedia of Type Strains, Phase IV (KMG-IV): sequencing the most valuable type-strain genomes for metagenomic binning, comparative biology and taxonomic classification.</title>
        <authorList>
            <person name="Goeker M."/>
        </authorList>
    </citation>
    <scope>NUCLEOTIDE SEQUENCE [LARGE SCALE GENOMIC DNA]</scope>
    <source>
        <strain evidence="2 3">DSM 29388</strain>
    </source>
</reference>
<sequence>MKIRKLAAIDIGSNAMRLLINYVYEIPGMKPVFNKTSIVRMPIRLGEDVFIEKKISDKNASRLVDAMKAYQLMMDIYGVEHYNAYATSAMREATNGSEIVKKIKKSSGIEIEIISGNTEAELIFATELQSFILDDNNYLYVDVGGGSTELTLITNGEVKLSKSFEIGTVRLLEGRVEKSVYPEMKKWIEENIRQYEVDLIGSGGNINHVYKYSGVQLGKPLKGAYLRSRYKVIRNMSYEERLQELNMKPDRADVVEYALEIYTKVMKWSRAKKIYVPKIGISDGMIRKLYAEIKDKD</sequence>
<dbReference type="Proteomes" id="UP001549146">
    <property type="component" value="Unassembled WGS sequence"/>
</dbReference>
<dbReference type="EMBL" id="JBEPMO010000003">
    <property type="protein sequence ID" value="MET3731218.1"/>
    <property type="molecule type" value="Genomic_DNA"/>
</dbReference>